<dbReference type="RefSeq" id="WP_255903375.1">
    <property type="nucleotide sequence ID" value="NZ_CP050465.1"/>
</dbReference>
<name>A0ABY5IFU5_9VIBR</name>
<sequence length="122" mass="14080">MKKVYRYADGFLLDATIANKISSMDCYNISLIKTILTDGDVEIKSYYYLKILSVKQCINLSESEYYKSGDIISYNKISILSSEISVKDRIFFIDDEYSILMDEQLMSTFEESDIVSQEVNIT</sequence>
<reference evidence="1" key="1">
    <citation type="submission" date="2020-03" db="EMBL/GenBank/DDBJ databases">
        <title>Five strains of Vibrio campbellii isolated from Mariana Trench.</title>
        <authorList>
            <person name="Liang J."/>
            <person name="Zhang X.-H."/>
        </authorList>
    </citation>
    <scope>NUCLEOTIDE SEQUENCE</scope>
    <source>
        <strain evidence="1">LJC013</strain>
    </source>
</reference>
<keyword evidence="2" id="KW-1185">Reference proteome</keyword>
<gene>
    <name evidence="1" type="ORF">HB762_16260</name>
</gene>
<accession>A0ABY5IFU5</accession>
<dbReference type="EMBL" id="CP050471">
    <property type="protein sequence ID" value="UTZ32919.1"/>
    <property type="molecule type" value="Genomic_DNA"/>
</dbReference>
<protein>
    <recommendedName>
        <fullName evidence="3">YopX protein domain-containing protein</fullName>
    </recommendedName>
</protein>
<dbReference type="Proteomes" id="UP001059912">
    <property type="component" value="Chromosome 2"/>
</dbReference>
<evidence type="ECO:0000313" key="2">
    <source>
        <dbReference type="Proteomes" id="UP001059912"/>
    </source>
</evidence>
<evidence type="ECO:0008006" key="3">
    <source>
        <dbReference type="Google" id="ProtNLM"/>
    </source>
</evidence>
<evidence type="ECO:0000313" key="1">
    <source>
        <dbReference type="EMBL" id="UTZ32919.1"/>
    </source>
</evidence>
<organism evidence="1 2">
    <name type="scientific">Vibrio campbellii</name>
    <dbReference type="NCBI Taxonomy" id="680"/>
    <lineage>
        <taxon>Bacteria</taxon>
        <taxon>Pseudomonadati</taxon>
        <taxon>Pseudomonadota</taxon>
        <taxon>Gammaproteobacteria</taxon>
        <taxon>Vibrionales</taxon>
        <taxon>Vibrionaceae</taxon>
        <taxon>Vibrio</taxon>
    </lineage>
</organism>
<proteinExistence type="predicted"/>